<dbReference type="PROSITE" id="PS51257">
    <property type="entry name" value="PROKAR_LIPOPROTEIN"/>
    <property type="match status" value="1"/>
</dbReference>
<keyword evidence="5" id="KW-1185">Reference proteome</keyword>
<dbReference type="RefSeq" id="WP_118708578.1">
    <property type="nucleotide sequence ID" value="NZ_BAABZL010000001.1"/>
</dbReference>
<dbReference type="AlphaFoldDB" id="A0AAW5BYX6"/>
<reference evidence="4 5" key="1">
    <citation type="journal article" date="2020" name="Cell Host Microbe">
        <title>Functional and Genomic Variation between Human-Derived Isolates of Lachnospiraceae Reveals Inter- and Intra-Species Diversity.</title>
        <authorList>
            <person name="Sorbara M.T."/>
            <person name="Littmann E.R."/>
            <person name="Fontana E."/>
            <person name="Moody T.U."/>
            <person name="Kohout C.E."/>
            <person name="Gjonbalaj M."/>
            <person name="Eaton V."/>
            <person name="Seok R."/>
            <person name="Leiner I.M."/>
            <person name="Pamer E.G."/>
        </authorList>
    </citation>
    <scope>NUCLEOTIDE SEQUENCE [LARGE SCALE GENOMIC DNA]</scope>
    <source>
        <strain evidence="4 5">MSK.1.17</strain>
    </source>
</reference>
<protein>
    <submittedName>
        <fullName evidence="3">Extracellular solute-binding protein</fullName>
    </submittedName>
</protein>
<accession>A0AAW5BYX6</accession>
<dbReference type="Gene3D" id="3.40.190.10">
    <property type="entry name" value="Periplasmic binding protein-like II"/>
    <property type="match status" value="2"/>
</dbReference>
<comment type="caution">
    <text evidence="3">The sequence shown here is derived from an EMBL/GenBank/DDBJ whole genome shotgun (WGS) entry which is preliminary data.</text>
</comment>
<evidence type="ECO:0000313" key="4">
    <source>
        <dbReference type="EMBL" id="NSJ51294.1"/>
    </source>
</evidence>
<feature type="signal peptide" evidence="2">
    <location>
        <begin position="1"/>
        <end position="20"/>
    </location>
</feature>
<dbReference type="EMBL" id="JAKNGE010000012">
    <property type="protein sequence ID" value="MCG4746034.1"/>
    <property type="molecule type" value="Genomic_DNA"/>
</dbReference>
<reference evidence="3" key="3">
    <citation type="submission" date="2022-01" db="EMBL/GenBank/DDBJ databases">
        <title>Collection of gut derived symbiotic bacterial strains cultured from healthy donors.</title>
        <authorList>
            <person name="Lin H."/>
            <person name="Kohout C."/>
            <person name="Waligurski E."/>
            <person name="Pamer E.G."/>
        </authorList>
    </citation>
    <scope>NUCLEOTIDE SEQUENCE</scope>
    <source>
        <strain evidence="3">DFI.6.55</strain>
    </source>
</reference>
<organism evidence="3 6">
    <name type="scientific">Enterocloster aldenensis</name>
    <dbReference type="NCBI Taxonomy" id="358742"/>
    <lineage>
        <taxon>Bacteria</taxon>
        <taxon>Bacillati</taxon>
        <taxon>Bacillota</taxon>
        <taxon>Clostridia</taxon>
        <taxon>Lachnospirales</taxon>
        <taxon>Lachnospiraceae</taxon>
        <taxon>Enterocloster</taxon>
    </lineage>
</organism>
<feature type="chain" id="PRO_5043419777" evidence="2">
    <location>
        <begin position="21"/>
        <end position="460"/>
    </location>
</feature>
<dbReference type="PANTHER" id="PTHR43649:SF12">
    <property type="entry name" value="DIACETYLCHITOBIOSE BINDING PROTEIN DASA"/>
    <property type="match status" value="1"/>
</dbReference>
<dbReference type="Pfam" id="PF01547">
    <property type="entry name" value="SBP_bac_1"/>
    <property type="match status" value="1"/>
</dbReference>
<sequence length="460" mass="50735">MKRKITGMLIASALACSLLAGCQKTAPSGDTGTQAGGTTAAGTAAQTSGTDKDAVKVRILTRFSNPDSVREKYFMDMVAKFQEENPDILLEDVSISDEESHDTLFKTSVAAGDPIEVFNFLGYAANLDYVKNGVLADLSGLMDEDPAWTEDYIDALFAPVDYSDYGVEGIYGIPNAPYGVCCFYNKAVFDKLNMELPETWEEIEKAAPILIDNGYIPMTFGAKDNYRAGHFLTALSMKYYGDQLKTDLINGDTAWNSPETVALIDMMQKWYDEGIFGSNNLAYDANGELAKLESGEAAIIFSGSWNIATVNEFENASDIVCKGFPYFESKPEFKDEWMGGPDDFMSMTAKPGDDNYEASVRVLKFFTSQEYWQGLYEVQQGGGTFPVKFDETIEADPLTTEFNEYYSRATNMIGEIEQFSPMTSLLDTVRTEVTTIFAGDSASDIADRIQAEVEAYDAMQ</sequence>
<evidence type="ECO:0000256" key="1">
    <source>
        <dbReference type="SAM" id="MobiDB-lite"/>
    </source>
</evidence>
<name>A0AAW5BYX6_9FIRM</name>
<dbReference type="Proteomes" id="UP000669239">
    <property type="component" value="Unassembled WGS sequence"/>
</dbReference>
<dbReference type="SUPFAM" id="SSF53850">
    <property type="entry name" value="Periplasmic binding protein-like II"/>
    <property type="match status" value="1"/>
</dbReference>
<dbReference type="GeneID" id="97209148"/>
<evidence type="ECO:0000313" key="5">
    <source>
        <dbReference type="Proteomes" id="UP000669239"/>
    </source>
</evidence>
<dbReference type="Proteomes" id="UP001299608">
    <property type="component" value="Unassembled WGS sequence"/>
</dbReference>
<evidence type="ECO:0000256" key="2">
    <source>
        <dbReference type="SAM" id="SignalP"/>
    </source>
</evidence>
<dbReference type="InterPro" id="IPR006059">
    <property type="entry name" value="SBP"/>
</dbReference>
<dbReference type="EMBL" id="JAAITT010000038">
    <property type="protein sequence ID" value="NSJ51294.1"/>
    <property type="molecule type" value="Genomic_DNA"/>
</dbReference>
<dbReference type="PANTHER" id="PTHR43649">
    <property type="entry name" value="ARABINOSE-BINDING PROTEIN-RELATED"/>
    <property type="match status" value="1"/>
</dbReference>
<dbReference type="InterPro" id="IPR050490">
    <property type="entry name" value="Bact_solute-bd_prot1"/>
</dbReference>
<gene>
    <name evidence="4" type="ORF">G5B36_21655</name>
    <name evidence="3" type="ORF">L0N08_11470</name>
</gene>
<evidence type="ECO:0000313" key="6">
    <source>
        <dbReference type="Proteomes" id="UP001299608"/>
    </source>
</evidence>
<feature type="region of interest" description="Disordered" evidence="1">
    <location>
        <begin position="27"/>
        <end position="47"/>
    </location>
</feature>
<reference evidence="4" key="2">
    <citation type="submission" date="2020-02" db="EMBL/GenBank/DDBJ databases">
        <authorList>
            <person name="Littmann E."/>
            <person name="Sorbara M."/>
        </authorList>
    </citation>
    <scope>NUCLEOTIDE SEQUENCE</scope>
    <source>
        <strain evidence="4">MSK.1.17</strain>
    </source>
</reference>
<proteinExistence type="predicted"/>
<feature type="compositionally biased region" description="Low complexity" evidence="1">
    <location>
        <begin position="28"/>
        <end position="47"/>
    </location>
</feature>
<evidence type="ECO:0000313" key="3">
    <source>
        <dbReference type="EMBL" id="MCG4746034.1"/>
    </source>
</evidence>
<keyword evidence="2" id="KW-0732">Signal</keyword>